<dbReference type="Pfam" id="PF07676">
    <property type="entry name" value="PD40"/>
    <property type="match status" value="1"/>
</dbReference>
<proteinExistence type="predicted"/>
<dbReference type="EMBL" id="BAAAQN010000032">
    <property type="protein sequence ID" value="GAA2042353.1"/>
    <property type="molecule type" value="Genomic_DNA"/>
</dbReference>
<dbReference type="InterPro" id="IPR011042">
    <property type="entry name" value="6-blade_b-propeller_TolB-like"/>
</dbReference>
<reference evidence="2" key="1">
    <citation type="journal article" date="2019" name="Int. J. Syst. Evol. Microbiol.">
        <title>The Global Catalogue of Microorganisms (GCM) 10K type strain sequencing project: providing services to taxonomists for standard genome sequencing and annotation.</title>
        <authorList>
            <consortium name="The Broad Institute Genomics Platform"/>
            <consortium name="The Broad Institute Genome Sequencing Center for Infectious Disease"/>
            <person name="Wu L."/>
            <person name="Ma J."/>
        </authorList>
    </citation>
    <scope>NUCLEOTIDE SEQUENCE [LARGE SCALE GENOMIC DNA]</scope>
    <source>
        <strain evidence="2">JCM 16014</strain>
    </source>
</reference>
<protein>
    <submittedName>
        <fullName evidence="1">Uncharacterized protein</fullName>
    </submittedName>
</protein>
<dbReference type="InterPro" id="IPR011659">
    <property type="entry name" value="WD40"/>
</dbReference>
<dbReference type="Gene3D" id="2.120.10.30">
    <property type="entry name" value="TolB, C-terminal domain"/>
    <property type="match status" value="2"/>
</dbReference>
<gene>
    <name evidence="1" type="ORF">GCM10009839_51360</name>
</gene>
<evidence type="ECO:0000313" key="1">
    <source>
        <dbReference type="EMBL" id="GAA2042353.1"/>
    </source>
</evidence>
<organism evidence="1 2">
    <name type="scientific">Catenulispora yoronensis</name>
    <dbReference type="NCBI Taxonomy" id="450799"/>
    <lineage>
        <taxon>Bacteria</taxon>
        <taxon>Bacillati</taxon>
        <taxon>Actinomycetota</taxon>
        <taxon>Actinomycetes</taxon>
        <taxon>Catenulisporales</taxon>
        <taxon>Catenulisporaceae</taxon>
        <taxon>Catenulispora</taxon>
    </lineage>
</organism>
<dbReference type="Proteomes" id="UP001500751">
    <property type="component" value="Unassembled WGS sequence"/>
</dbReference>
<keyword evidence="2" id="KW-1185">Reference proteome</keyword>
<accession>A0ABP5GAH6</accession>
<dbReference type="SUPFAM" id="SSF82171">
    <property type="entry name" value="DPP6 N-terminal domain-like"/>
    <property type="match status" value="1"/>
</dbReference>
<name>A0ABP5GAH6_9ACTN</name>
<sequence length="278" mass="28781">MVVADGSAKVLMNGKAVDFGTEVHDPAFSPDGKHVAFIDGGGNLVVANADGSGRTEVAKNPGGQRWSHPTWQATPADQYRPARDNLFFASTAGGTTLWQVVATAHDGKPQQLGLGSFSGEGENPPPMTGNQWPAGAGRFGAAVYEHDNGSSSDLFIRDDYLRQQGGLSIKDAAQPAYTLVGGSSSDDPKPEVVFVRTVRGHQHVFVSSLETATGGQASTPKDLTPNATADCTMPAVSADGKTVAYSTPAGVFTVSADGSGTAKQITNTPGFPAFRPAF</sequence>
<comment type="caution">
    <text evidence="1">The sequence shown here is derived from an EMBL/GenBank/DDBJ whole genome shotgun (WGS) entry which is preliminary data.</text>
</comment>
<evidence type="ECO:0000313" key="2">
    <source>
        <dbReference type="Proteomes" id="UP001500751"/>
    </source>
</evidence>